<dbReference type="EMBL" id="CAXDID020000679">
    <property type="protein sequence ID" value="CAL6109981.1"/>
    <property type="molecule type" value="Genomic_DNA"/>
</dbReference>
<gene>
    <name evidence="2" type="ORF">HINF_LOCUS75702</name>
    <name evidence="1" type="ORF">HINF_LOCUS9047</name>
</gene>
<evidence type="ECO:0000313" key="1">
    <source>
        <dbReference type="EMBL" id="CAI9921402.1"/>
    </source>
</evidence>
<dbReference type="AlphaFoldDB" id="A0AA86TNS9"/>
<comment type="caution">
    <text evidence="1">The sequence shown here is derived from an EMBL/GenBank/DDBJ whole genome shotgun (WGS) entry which is preliminary data.</text>
</comment>
<accession>A0AA86TNS9</accession>
<proteinExistence type="predicted"/>
<sequence length="104" mass="12069">MANRNVCDMFRRTTFQFSSGMQCQSRIPFPKSSLEDLFFVKLSQSCRQNVGDASQDWASSKIAMRYFDVFEMKTQVVISLALRTLLKAASNSCRERSRYQSRVF</sequence>
<reference evidence="2 3" key="2">
    <citation type="submission" date="2024-07" db="EMBL/GenBank/DDBJ databases">
        <authorList>
            <person name="Akdeniz Z."/>
        </authorList>
    </citation>
    <scope>NUCLEOTIDE SEQUENCE [LARGE SCALE GENOMIC DNA]</scope>
</reference>
<dbReference type="EMBL" id="CATOUU010000222">
    <property type="protein sequence ID" value="CAI9921402.1"/>
    <property type="molecule type" value="Genomic_DNA"/>
</dbReference>
<keyword evidence="3" id="KW-1185">Reference proteome</keyword>
<organism evidence="1">
    <name type="scientific">Hexamita inflata</name>
    <dbReference type="NCBI Taxonomy" id="28002"/>
    <lineage>
        <taxon>Eukaryota</taxon>
        <taxon>Metamonada</taxon>
        <taxon>Diplomonadida</taxon>
        <taxon>Hexamitidae</taxon>
        <taxon>Hexamitinae</taxon>
        <taxon>Hexamita</taxon>
    </lineage>
</organism>
<name>A0AA86TNS9_9EUKA</name>
<protein>
    <submittedName>
        <fullName evidence="2">Hypothetical_protein</fullName>
    </submittedName>
</protein>
<dbReference type="Proteomes" id="UP001642409">
    <property type="component" value="Unassembled WGS sequence"/>
</dbReference>
<reference evidence="1" key="1">
    <citation type="submission" date="2023-06" db="EMBL/GenBank/DDBJ databases">
        <authorList>
            <person name="Kurt Z."/>
        </authorList>
    </citation>
    <scope>NUCLEOTIDE SEQUENCE</scope>
</reference>
<evidence type="ECO:0000313" key="3">
    <source>
        <dbReference type="Proteomes" id="UP001642409"/>
    </source>
</evidence>
<evidence type="ECO:0000313" key="2">
    <source>
        <dbReference type="EMBL" id="CAL6109981.1"/>
    </source>
</evidence>